<dbReference type="KEGG" id="sgu:SGLAU_01605"/>
<evidence type="ECO:0000313" key="2">
    <source>
        <dbReference type="Proteomes" id="UP000029482"/>
    </source>
</evidence>
<dbReference type="EMBL" id="CP009438">
    <property type="protein sequence ID" value="AIR96349.1"/>
    <property type="molecule type" value="Genomic_DNA"/>
</dbReference>
<proteinExistence type="predicted"/>
<gene>
    <name evidence="1" type="ORF">SGLAU_01605</name>
</gene>
<evidence type="ECO:0000313" key="1">
    <source>
        <dbReference type="EMBL" id="AIR96349.1"/>
    </source>
</evidence>
<reference evidence="2" key="1">
    <citation type="journal article" date="2015" name="J. Biotechnol.">
        <title>Complete genome sequence of the actinobacterium Streptomyces glaucescens GLA.O (DSM 40922) consisting of a linear chromosome and one linear plasmid.</title>
        <authorList>
            <person name="Ortseifen V."/>
            <person name="Winkler A."/>
            <person name="Albersmeier A."/>
            <person name="Wendler S."/>
            <person name="Puhler A."/>
            <person name="Kalinowski J."/>
            <person name="Ruckert C."/>
        </authorList>
    </citation>
    <scope>NUCLEOTIDE SEQUENCE [LARGE SCALE GENOMIC DNA]</scope>
    <source>
        <strain evidence="2">DSM 40922 / GLA O</strain>
    </source>
</reference>
<name>A0A089X5M7_STRGA</name>
<protein>
    <submittedName>
        <fullName evidence="1">Uncharacterized protein</fullName>
    </submittedName>
</protein>
<sequence>MIDETHVRRLHDARSEDAALVLLEGRAHVVDHAAPDEEGPAGALLVITRRDLVDRLGPAPTDGEVRDLARILTDLAGKLGA</sequence>
<organism evidence="1 2">
    <name type="scientific">Streptomyces glaucescens</name>
    <dbReference type="NCBI Taxonomy" id="1907"/>
    <lineage>
        <taxon>Bacteria</taxon>
        <taxon>Bacillati</taxon>
        <taxon>Actinomycetota</taxon>
        <taxon>Actinomycetes</taxon>
        <taxon>Kitasatosporales</taxon>
        <taxon>Streptomycetaceae</taxon>
        <taxon>Streptomyces</taxon>
    </lineage>
</organism>
<dbReference type="Proteomes" id="UP000029482">
    <property type="component" value="Chromosome"/>
</dbReference>
<accession>A0A089X5M7</accession>
<dbReference type="OrthoDB" id="3430612at2"/>
<keyword evidence="2" id="KW-1185">Reference proteome</keyword>
<dbReference type="AlphaFoldDB" id="A0A089X5M7"/>
<dbReference type="RefSeq" id="WP_043497664.1">
    <property type="nucleotide sequence ID" value="NZ_CP009438.1"/>
</dbReference>
<dbReference type="HOGENOM" id="CLU_193744_0_0_11"/>